<accession>A0A9W9GN12</accession>
<feature type="region of interest" description="Disordered" evidence="7">
    <location>
        <begin position="1"/>
        <end position="31"/>
    </location>
</feature>
<evidence type="ECO:0000256" key="4">
    <source>
        <dbReference type="ARBA" id="ARBA00022801"/>
    </source>
</evidence>
<gene>
    <name evidence="8" type="ORF">N7515_008219</name>
</gene>
<keyword evidence="4" id="KW-0378">Hydrolase</keyword>
<dbReference type="Pfam" id="PF07998">
    <property type="entry name" value="Peptidase_M54"/>
    <property type="match status" value="1"/>
</dbReference>
<evidence type="ECO:0000313" key="8">
    <source>
        <dbReference type="EMBL" id="KAJ5124394.1"/>
    </source>
</evidence>
<dbReference type="Gene3D" id="3.40.390.10">
    <property type="entry name" value="Collagenase (Catalytic Domain)"/>
    <property type="match status" value="1"/>
</dbReference>
<sequence>MPKTTPQCDHVSICSSSSSHSTLAGFKRPGHRQRLTATRADNRVFPREDKLFLEEGTNTFPAPLVLPGDDLAGDPEDPQTFQDWLNGEHRNPITPKRKTIYVVQSPQINKEVDFIQTWTTPTCPDAEPHHKPPRAKDVQDYLSAFYHGLPVRTIPPLTVEFLPWEEAKPNPDSRKTDLQYVGLRIDNECIRIRARTLPNGIYRGQVNLDDLLDAAISLLPKDAYALLMLVDFDLYEDEDDEFVCGRAYGGSRVAVVSSARYNPVLDRIQGVERLHAWPASHCEKYMSACCAAEPASKKQKRIPVNGRGLQKSVVLDGPLKEAVSVYRSLPEVGISTPLMSALWLGRVCRTASHELGHCFGISHCVYYACSMQGTASICEDARQPPYLCPVDLAKVLSATSTTASERYRALLAFCERSSHGDTHLFGPFAAWIRCRLDLVGDSI</sequence>
<evidence type="ECO:0000256" key="6">
    <source>
        <dbReference type="ARBA" id="ARBA00023049"/>
    </source>
</evidence>
<dbReference type="OrthoDB" id="2365600at2759"/>
<evidence type="ECO:0000256" key="2">
    <source>
        <dbReference type="ARBA" id="ARBA00022670"/>
    </source>
</evidence>
<dbReference type="GO" id="GO:0006508">
    <property type="term" value="P:proteolysis"/>
    <property type="evidence" value="ECO:0007669"/>
    <property type="project" value="UniProtKB-KW"/>
</dbReference>
<evidence type="ECO:0000256" key="1">
    <source>
        <dbReference type="ARBA" id="ARBA00001947"/>
    </source>
</evidence>
<proteinExistence type="predicted"/>
<keyword evidence="6" id="KW-0482">Metalloprotease</keyword>
<feature type="compositionally biased region" description="Low complexity" evidence="7">
    <location>
        <begin position="12"/>
        <end position="21"/>
    </location>
</feature>
<evidence type="ECO:0000256" key="7">
    <source>
        <dbReference type="SAM" id="MobiDB-lite"/>
    </source>
</evidence>
<dbReference type="SUPFAM" id="SSF55486">
    <property type="entry name" value="Metalloproteases ('zincins'), catalytic domain"/>
    <property type="match status" value="1"/>
</dbReference>
<dbReference type="GO" id="GO:0008237">
    <property type="term" value="F:metallopeptidase activity"/>
    <property type="evidence" value="ECO:0007669"/>
    <property type="project" value="UniProtKB-KW"/>
</dbReference>
<protein>
    <submittedName>
        <fullName evidence="8">Peptidase M54 archaemetzincin</fullName>
    </submittedName>
</protein>
<dbReference type="InterPro" id="IPR012962">
    <property type="entry name" value="Pept_M54_archaemetzincn"/>
</dbReference>
<reference evidence="8" key="1">
    <citation type="submission" date="2022-11" db="EMBL/GenBank/DDBJ databases">
        <authorList>
            <person name="Petersen C."/>
        </authorList>
    </citation>
    <scope>NUCLEOTIDE SEQUENCE</scope>
    <source>
        <strain evidence="8">IBT 22155</strain>
    </source>
</reference>
<dbReference type="GO" id="GO:0046872">
    <property type="term" value="F:metal ion binding"/>
    <property type="evidence" value="ECO:0007669"/>
    <property type="project" value="UniProtKB-KW"/>
</dbReference>
<dbReference type="AlphaFoldDB" id="A0A9W9GN12"/>
<evidence type="ECO:0000256" key="5">
    <source>
        <dbReference type="ARBA" id="ARBA00022833"/>
    </source>
</evidence>
<dbReference type="Proteomes" id="UP001149079">
    <property type="component" value="Unassembled WGS sequence"/>
</dbReference>
<dbReference type="RefSeq" id="XP_056518793.1">
    <property type="nucleotide sequence ID" value="XM_056668963.1"/>
</dbReference>
<organism evidence="8 9">
    <name type="scientific">Penicillium bovifimosum</name>
    <dbReference type="NCBI Taxonomy" id="126998"/>
    <lineage>
        <taxon>Eukaryota</taxon>
        <taxon>Fungi</taxon>
        <taxon>Dikarya</taxon>
        <taxon>Ascomycota</taxon>
        <taxon>Pezizomycotina</taxon>
        <taxon>Eurotiomycetes</taxon>
        <taxon>Eurotiomycetidae</taxon>
        <taxon>Eurotiales</taxon>
        <taxon>Aspergillaceae</taxon>
        <taxon>Penicillium</taxon>
    </lineage>
</organism>
<comment type="cofactor">
    <cofactor evidence="1">
        <name>Zn(2+)</name>
        <dbReference type="ChEBI" id="CHEBI:29105"/>
    </cofactor>
</comment>
<keyword evidence="5" id="KW-0862">Zinc</keyword>
<comment type="caution">
    <text evidence="8">The sequence shown here is derived from an EMBL/GenBank/DDBJ whole genome shotgun (WGS) entry which is preliminary data.</text>
</comment>
<dbReference type="EMBL" id="JAPQKL010000006">
    <property type="protein sequence ID" value="KAJ5124394.1"/>
    <property type="molecule type" value="Genomic_DNA"/>
</dbReference>
<dbReference type="GeneID" id="81408133"/>
<keyword evidence="2" id="KW-0645">Protease</keyword>
<dbReference type="PANTHER" id="PTHR15910">
    <property type="entry name" value="ARCHAEMETZINCIN"/>
    <property type="match status" value="1"/>
</dbReference>
<keyword evidence="3" id="KW-0479">Metal-binding</keyword>
<name>A0A9W9GN12_9EURO</name>
<evidence type="ECO:0000256" key="3">
    <source>
        <dbReference type="ARBA" id="ARBA00022723"/>
    </source>
</evidence>
<dbReference type="InterPro" id="IPR024079">
    <property type="entry name" value="MetalloPept_cat_dom_sf"/>
</dbReference>
<evidence type="ECO:0000313" key="9">
    <source>
        <dbReference type="Proteomes" id="UP001149079"/>
    </source>
</evidence>
<reference evidence="8" key="2">
    <citation type="journal article" date="2023" name="IMA Fungus">
        <title>Comparative genomic study of the Penicillium genus elucidates a diverse pangenome and 15 lateral gene transfer events.</title>
        <authorList>
            <person name="Petersen C."/>
            <person name="Sorensen T."/>
            <person name="Nielsen M.R."/>
            <person name="Sondergaard T.E."/>
            <person name="Sorensen J.L."/>
            <person name="Fitzpatrick D.A."/>
            <person name="Frisvad J.C."/>
            <person name="Nielsen K.L."/>
        </authorList>
    </citation>
    <scope>NUCLEOTIDE SEQUENCE</scope>
    <source>
        <strain evidence="8">IBT 22155</strain>
    </source>
</reference>
<dbReference type="CDD" id="cd11375">
    <property type="entry name" value="Peptidase_M54"/>
    <property type="match status" value="1"/>
</dbReference>
<dbReference type="PANTHER" id="PTHR15910:SF1">
    <property type="entry name" value="ARCHAEMETZINCIN-2"/>
    <property type="match status" value="1"/>
</dbReference>
<keyword evidence="9" id="KW-1185">Reference proteome</keyword>